<keyword evidence="2" id="KW-1185">Reference proteome</keyword>
<accession>A0A919YJW0</accession>
<organism evidence="1 2">
    <name type="scientific">Paenibacillus azoreducens</name>
    <dbReference type="NCBI Taxonomy" id="116718"/>
    <lineage>
        <taxon>Bacteria</taxon>
        <taxon>Bacillati</taxon>
        <taxon>Bacillota</taxon>
        <taxon>Bacilli</taxon>
        <taxon>Bacillales</taxon>
        <taxon>Paenibacillaceae</taxon>
        <taxon>Paenibacillus</taxon>
    </lineage>
</organism>
<name>A0A919YJW0_9BACL</name>
<sequence length="256" mass="29331">MNEKDSSVSNEVQSIDEKIEEFKGSAAKEADFIWGVDVFYGWQSASGREKNVVEVTCKLDGQKFYYLLEDLRDIKQTDLVIKSLGSIALIKRSYVKHFVDVADGMIMEKKQKLMDCIDVYVPFDLGSLNALQHYRLVYRHFQENQEKFPSKISNTFNSEEHEGAILDVEYPVDKEGVLTIAFLREDFRSLFSVKNDNEYNQILDALHTLGVLIPNSGKKNKKKSEAFTFERALAKGIAVKYFTIRIDPSLFKGELV</sequence>
<protein>
    <submittedName>
        <fullName evidence="1">Uncharacterized protein</fullName>
    </submittedName>
</protein>
<comment type="caution">
    <text evidence="1">The sequence shown here is derived from an EMBL/GenBank/DDBJ whole genome shotgun (WGS) entry which is preliminary data.</text>
</comment>
<evidence type="ECO:0000313" key="2">
    <source>
        <dbReference type="Proteomes" id="UP000682811"/>
    </source>
</evidence>
<dbReference type="AlphaFoldDB" id="A0A919YJW0"/>
<dbReference type="EMBL" id="BORT01000023">
    <property type="protein sequence ID" value="GIO49642.1"/>
    <property type="molecule type" value="Genomic_DNA"/>
</dbReference>
<dbReference type="RefSeq" id="WP_212980070.1">
    <property type="nucleotide sequence ID" value="NZ_AP025343.1"/>
</dbReference>
<dbReference type="Proteomes" id="UP000682811">
    <property type="component" value="Unassembled WGS sequence"/>
</dbReference>
<evidence type="ECO:0000313" key="1">
    <source>
        <dbReference type="EMBL" id="GIO49642.1"/>
    </source>
</evidence>
<reference evidence="1 2" key="1">
    <citation type="submission" date="2021-03" db="EMBL/GenBank/DDBJ databases">
        <title>Antimicrobial resistance genes in bacteria isolated from Japanese honey, and their potential for conferring macrolide and lincosamide resistance in the American foulbrood pathogen Paenibacillus larvae.</title>
        <authorList>
            <person name="Okamoto M."/>
            <person name="Kumagai M."/>
            <person name="Kanamori H."/>
            <person name="Takamatsu D."/>
        </authorList>
    </citation>
    <scope>NUCLEOTIDE SEQUENCE [LARGE SCALE GENOMIC DNA]</scope>
    <source>
        <strain evidence="1 2">J34TS1</strain>
    </source>
</reference>
<proteinExistence type="predicted"/>
<gene>
    <name evidence="1" type="ORF">J34TS1_44070</name>
</gene>